<reference evidence="2 3" key="1">
    <citation type="journal article" date="2021" name="Sci. Rep.">
        <title>The distribution of antibiotic resistance genes in chicken gut microbiota commensals.</title>
        <authorList>
            <person name="Juricova H."/>
            <person name="Matiasovicova J."/>
            <person name="Kubasova T."/>
            <person name="Cejkova D."/>
            <person name="Rychlik I."/>
        </authorList>
    </citation>
    <scope>NUCLEOTIDE SEQUENCE [LARGE SCALE GENOMIC DNA]</scope>
    <source>
        <strain evidence="2 3">An435</strain>
    </source>
</reference>
<dbReference type="EMBL" id="JACJLL010000339">
    <property type="protein sequence ID" value="MBM6821055.1"/>
    <property type="molecule type" value="Genomic_DNA"/>
</dbReference>
<dbReference type="Pfam" id="PF05598">
    <property type="entry name" value="DUF772"/>
    <property type="match status" value="1"/>
</dbReference>
<dbReference type="InterPro" id="IPR008490">
    <property type="entry name" value="Transposase_InsH_N"/>
</dbReference>
<dbReference type="Proteomes" id="UP000767334">
    <property type="component" value="Unassembled WGS sequence"/>
</dbReference>
<feature type="non-terminal residue" evidence="2">
    <location>
        <position position="95"/>
    </location>
</feature>
<evidence type="ECO:0000313" key="3">
    <source>
        <dbReference type="Proteomes" id="UP000767334"/>
    </source>
</evidence>
<dbReference type="RefSeq" id="WP_204572854.1">
    <property type="nucleotide sequence ID" value="NZ_JACJLL010000339.1"/>
</dbReference>
<dbReference type="PANTHER" id="PTHR35604:SF2">
    <property type="entry name" value="TRANSPOSASE INSH FOR INSERTION SEQUENCE ELEMENT IS5A-RELATED"/>
    <property type="match status" value="1"/>
</dbReference>
<organism evidence="2 3">
    <name type="scientific">Clostridium saudiense</name>
    <dbReference type="NCBI Taxonomy" id="1414720"/>
    <lineage>
        <taxon>Bacteria</taxon>
        <taxon>Bacillati</taxon>
        <taxon>Bacillota</taxon>
        <taxon>Clostridia</taxon>
        <taxon>Eubacteriales</taxon>
        <taxon>Clostridiaceae</taxon>
        <taxon>Clostridium</taxon>
    </lineage>
</organism>
<evidence type="ECO:0000313" key="2">
    <source>
        <dbReference type="EMBL" id="MBM6821055.1"/>
    </source>
</evidence>
<feature type="domain" description="Transposase InsH N-terminal" evidence="1">
    <location>
        <begin position="2"/>
        <end position="54"/>
    </location>
</feature>
<comment type="caution">
    <text evidence="2">The sequence shown here is derived from an EMBL/GenBank/DDBJ whole genome shotgun (WGS) entry which is preliminary data.</text>
</comment>
<proteinExistence type="predicted"/>
<protein>
    <submittedName>
        <fullName evidence="2">Transposase</fullName>
    </submittedName>
</protein>
<gene>
    <name evidence="2" type="ORF">H6A19_17415</name>
</gene>
<evidence type="ECO:0000259" key="1">
    <source>
        <dbReference type="Pfam" id="PF05598"/>
    </source>
</evidence>
<feature type="non-terminal residue" evidence="2">
    <location>
        <position position="1"/>
    </location>
</feature>
<dbReference type="PANTHER" id="PTHR35604">
    <property type="entry name" value="TRANSPOSASE INSH FOR INSERTION SEQUENCE ELEMENT IS5A-RELATED"/>
    <property type="match status" value="1"/>
</dbReference>
<accession>A0ABS2FKB8</accession>
<keyword evidence="3" id="KW-1185">Reference proteome</keyword>
<name>A0ABS2FKB8_9CLOT</name>
<sequence>VVLFKMLFIGYLYGIRSERQLVKDIEVNLAYRWFLGYSITEKIPDASTISQNRIRRFKGTDIPQKIFDNIVIQAMEKGLVGGKILYSDSTHIKAN</sequence>